<feature type="domain" description="Secretion system C-terminal sorting" evidence="7">
    <location>
        <begin position="703"/>
        <end position="791"/>
    </location>
</feature>
<dbReference type="InterPro" id="IPR023828">
    <property type="entry name" value="Peptidase_S8_Ser-AS"/>
</dbReference>
<feature type="active site" description="Charge relay system" evidence="4 5">
    <location>
        <position position="229"/>
    </location>
</feature>
<evidence type="ECO:0000313" key="8">
    <source>
        <dbReference type="EMBL" id="BDD13050.1"/>
    </source>
</evidence>
<name>A0AAU9DKJ4_9BACT</name>
<geneLocation type="plasmid" evidence="8 9">
    <name>pFA11</name>
</geneLocation>
<comment type="similarity">
    <text evidence="5">Belongs to the peptidase S8 family.</text>
</comment>
<keyword evidence="2 5" id="KW-0378">Hydrolase</keyword>
<feature type="active site" description="Charge relay system" evidence="4 5">
    <location>
        <position position="452"/>
    </location>
</feature>
<dbReference type="RefSeq" id="WP_338396270.1">
    <property type="nucleotide sequence ID" value="NZ_AP025325.1"/>
</dbReference>
<evidence type="ECO:0008006" key="10">
    <source>
        <dbReference type="Google" id="ProtNLM"/>
    </source>
</evidence>
<evidence type="ECO:0000256" key="2">
    <source>
        <dbReference type="ARBA" id="ARBA00022801"/>
    </source>
</evidence>
<dbReference type="EMBL" id="AP025325">
    <property type="protein sequence ID" value="BDD13050.1"/>
    <property type="molecule type" value="Genomic_DNA"/>
</dbReference>
<dbReference type="Proteomes" id="UP001348817">
    <property type="component" value="Plasmid pFA11"/>
</dbReference>
<dbReference type="NCBIfam" id="TIGR04183">
    <property type="entry name" value="Por_Secre_tail"/>
    <property type="match status" value="1"/>
</dbReference>
<sequence>MRSFLFVLFFSWSFSLYAQEKLGYRHQGKNIEFTVSQEEVYVEFATSQKSTLRANSNSKMNFEKLSNNSGVLKISALNGSNVQSLRSKATTGTNRIEPVLIYKDGTRQIAKGELHIKLKNKGSLSKLLKGISFTYEPDQFDEHLYLVKLDLQTTQLFELIDKLEKNDQVEFAEPNFIRLIKPHTNDSYFPNQWSINNQGYLGGNVDADMDVDLAWRYKTGAGIKVAVIDEGVDLSHTDLTSNLLSGYDATGNGSNGAPNEANDDAHGTACAGIVAAVANNGEGVAGVAYNAKVIPVRIAYTNGYPLRDSRRAWVTSNSWIAQGINWAWQNGADVLSNSYGGGPYSSVINNAINNAVNNGRNGKGAIVLFSSGNSNNDVSFPAYADNAIAVGASSMCDKRKSPSSCDGENKWGSCYGSKLDVVAPGVKIYTTDISGSSGYRSEDHMSDFNGTSSACPNAAGAVALILSANPNLTHKEVRRILENTSDKVGSYSYKTTSGHPNGTWNNEMGYGRVNAVKAVEEAIKRELEITGPELICHTGGTYTLTGLPSTLNSSIVWTVSPTFQFVSGNGTTSCTVKIQNGTSNYGWVQANIHGIKFRKEIWIGKPSGFIEINPVICSRHSGQEYRLPESIEGCTYKFVSNSSNLRVTKYAKPGDLLRMAASEPGWYKLTVTSTNSCGTEEGIIIVTAEDCDNGGGGFEPFQVYPNPVTGQSIDININYPSSTKSTAQTARLSGPWNRQATVELLSEKGFKLREEKTSEEQISLPVLGLPEGTYYLRITVNGVTNTKRVVIQK</sequence>
<protein>
    <recommendedName>
        <fullName evidence="10">Por secretion system C-terminal sorting domain-containing protein</fullName>
    </recommendedName>
</protein>
<evidence type="ECO:0000256" key="4">
    <source>
        <dbReference type="PIRSR" id="PIRSR615500-1"/>
    </source>
</evidence>
<dbReference type="PANTHER" id="PTHR42884">
    <property type="entry name" value="PROPROTEIN CONVERTASE SUBTILISIN/KEXIN-RELATED"/>
    <property type="match status" value="1"/>
</dbReference>
<dbReference type="CDD" id="cd07498">
    <property type="entry name" value="Peptidases_S8_15"/>
    <property type="match status" value="1"/>
</dbReference>
<dbReference type="InterPro" id="IPR034054">
    <property type="entry name" value="Pep_S8_PrcA"/>
</dbReference>
<dbReference type="Pfam" id="PF18962">
    <property type="entry name" value="Por_Secre_tail"/>
    <property type="match status" value="1"/>
</dbReference>
<evidence type="ECO:0000256" key="5">
    <source>
        <dbReference type="PROSITE-ProRule" id="PRU01240"/>
    </source>
</evidence>
<accession>A0AAU9DKJ4</accession>
<dbReference type="PROSITE" id="PS00137">
    <property type="entry name" value="SUBTILASE_HIS"/>
    <property type="match status" value="1"/>
</dbReference>
<dbReference type="InterPro" id="IPR026444">
    <property type="entry name" value="Secre_tail"/>
</dbReference>
<evidence type="ECO:0000259" key="7">
    <source>
        <dbReference type="Pfam" id="PF18962"/>
    </source>
</evidence>
<organism evidence="8 9">
    <name type="scientific">Fulvitalea axinellae</name>
    <dbReference type="NCBI Taxonomy" id="1182444"/>
    <lineage>
        <taxon>Bacteria</taxon>
        <taxon>Pseudomonadati</taxon>
        <taxon>Bacteroidota</taxon>
        <taxon>Cytophagia</taxon>
        <taxon>Cytophagales</taxon>
        <taxon>Persicobacteraceae</taxon>
        <taxon>Fulvitalea</taxon>
    </lineage>
</organism>
<dbReference type="PANTHER" id="PTHR42884:SF14">
    <property type="entry name" value="NEUROENDOCRINE CONVERTASE 1"/>
    <property type="match status" value="1"/>
</dbReference>
<keyword evidence="3 5" id="KW-0720">Serine protease</keyword>
<feature type="domain" description="Peptidase S8/S53" evidence="6">
    <location>
        <begin position="220"/>
        <end position="511"/>
    </location>
</feature>
<dbReference type="PROSITE" id="PS00138">
    <property type="entry name" value="SUBTILASE_SER"/>
    <property type="match status" value="1"/>
</dbReference>
<dbReference type="Gene3D" id="3.40.50.200">
    <property type="entry name" value="Peptidase S8/S53 domain"/>
    <property type="match status" value="1"/>
</dbReference>
<evidence type="ECO:0000259" key="6">
    <source>
        <dbReference type="Pfam" id="PF00082"/>
    </source>
</evidence>
<dbReference type="InterPro" id="IPR022398">
    <property type="entry name" value="Peptidase_S8_His-AS"/>
</dbReference>
<dbReference type="PROSITE" id="PS51892">
    <property type="entry name" value="SUBTILASE"/>
    <property type="match status" value="1"/>
</dbReference>
<dbReference type="Pfam" id="PF00082">
    <property type="entry name" value="Peptidase_S8"/>
    <property type="match status" value="1"/>
</dbReference>
<keyword evidence="8" id="KW-0614">Plasmid</keyword>
<dbReference type="GO" id="GO:0016485">
    <property type="term" value="P:protein processing"/>
    <property type="evidence" value="ECO:0007669"/>
    <property type="project" value="TreeGrafter"/>
</dbReference>
<dbReference type="GO" id="GO:0016020">
    <property type="term" value="C:membrane"/>
    <property type="evidence" value="ECO:0007669"/>
    <property type="project" value="TreeGrafter"/>
</dbReference>
<dbReference type="KEGG" id="fax:FUAX_54820"/>
<feature type="active site" description="Charge relay system" evidence="4 5">
    <location>
        <position position="266"/>
    </location>
</feature>
<keyword evidence="1 5" id="KW-0645">Protease</keyword>
<dbReference type="GO" id="GO:0004252">
    <property type="term" value="F:serine-type endopeptidase activity"/>
    <property type="evidence" value="ECO:0007669"/>
    <property type="project" value="UniProtKB-UniRule"/>
</dbReference>
<dbReference type="InterPro" id="IPR000209">
    <property type="entry name" value="Peptidase_S8/S53_dom"/>
</dbReference>
<keyword evidence="9" id="KW-1185">Reference proteome</keyword>
<gene>
    <name evidence="8" type="ORF">FUAX_54820</name>
</gene>
<evidence type="ECO:0000256" key="3">
    <source>
        <dbReference type="ARBA" id="ARBA00022825"/>
    </source>
</evidence>
<dbReference type="SUPFAM" id="SSF52743">
    <property type="entry name" value="Subtilisin-like"/>
    <property type="match status" value="1"/>
</dbReference>
<reference evidence="8 9" key="1">
    <citation type="submission" date="2021-12" db="EMBL/GenBank/DDBJ databases">
        <title>Genome sequencing of bacteria with rrn-lacking chromosome and rrn-plasmid.</title>
        <authorList>
            <person name="Anda M."/>
            <person name="Iwasaki W."/>
        </authorList>
    </citation>
    <scope>NUCLEOTIDE SEQUENCE [LARGE SCALE GENOMIC DNA]</scope>
    <source>
        <strain evidence="8 9">DSM 100852</strain>
        <plasmid evidence="8 9">pFA11</plasmid>
    </source>
</reference>
<evidence type="ECO:0000256" key="1">
    <source>
        <dbReference type="ARBA" id="ARBA00022670"/>
    </source>
</evidence>
<dbReference type="InterPro" id="IPR036852">
    <property type="entry name" value="Peptidase_S8/S53_dom_sf"/>
</dbReference>
<evidence type="ECO:0000313" key="9">
    <source>
        <dbReference type="Proteomes" id="UP001348817"/>
    </source>
</evidence>
<proteinExistence type="inferred from homology"/>
<dbReference type="AlphaFoldDB" id="A0AAU9DKJ4"/>
<dbReference type="InterPro" id="IPR015500">
    <property type="entry name" value="Peptidase_S8_subtilisin-rel"/>
</dbReference>
<dbReference type="PRINTS" id="PR00723">
    <property type="entry name" value="SUBTILISIN"/>
</dbReference>